<sequence length="895" mass="90439">MAPQPGKRLEITPPGYLRVLSALTNVAGQELIGSACLGANFKFQQSGHSLHGLPLGSASDSERWVWGASGAEFADTRVAGREMTPNDLVEFVPPPPLPGRAGGNCVGQHRILLKGCNANHGFYIFKYVYSFLTQRNQTQIEKEEANSQSTGPVRQLGEDDARRGPTEDGAAPEQGSDGGTEVMENETGFKTENHSITSVGGDARGPRPGTSTQARSGVGIVGPTPASSEGSGDLDLVVEVDGGVSILPHGGHPGGAVVGNRSGIRSRDGDDGAPIWVPIEGPMTSGREKALTTGGAGDEGSGEATIPGRGREDAVQGAGTGGAALSSVTEKTEDFQVDAKGVDEYAYIPESGSVTITQGKVGSTSITQISPNADDEVNIFIGKANIRVGERETPLASATVGSEDDSILTMGTRSPTPRLDVATARGGDDDYNTPAAPPATTATPSHGDRVTSNPADSRPTGDDEDGATTTGDGEGLVAPSAWRVSGGHVTVPMGAGGRGYDDKEVRGEGQRSRGRLGRPAVTTPHQEGDKEAAAADPAKRASIHLGTTVASPGTSEGDCTTTLGTTSGHEGGGSTVPGRVGSGEAGLASLQPLEESQPGAGAKVQPGGVGLKKPPRVDKALSPRQKAGGQASSKTQARAGSRGSDAGGKPHTAEVGGSPPLQVGRAGGRVVVGEGWERDRGDEAGMKAAGEGQEQGRGGEAGVKAAGEGQEWGQGGEAGVKAAGEGQERDQGGEAGVKAAGEGQEWGQGGEAGEWDQGGKDGVKAAGEGQERGRGGEASVMAAGAGGSRLPGHHGRRPGAAAPGAFTALGRSRQVDQVRRADELHVRERAFYTLGGAGGGPHSPCTSPGSASLGSADSSQSSEGEQGSDSRQVGHRPSGLGAPGYHHNRWSRGTL</sequence>
<reference evidence="2 3" key="1">
    <citation type="journal article" date="2013" name="Science">
        <title>Genomic diversity and evolution of the head crest in the rock pigeon.</title>
        <authorList>
            <person name="Shapiro M.D."/>
            <person name="Kronenberg Z."/>
            <person name="Li C."/>
            <person name="Domyan E.T."/>
            <person name="Pan H."/>
            <person name="Campbell M."/>
            <person name="Tan H."/>
            <person name="Huff C.D."/>
            <person name="Hu H."/>
            <person name="Vickrey A.I."/>
            <person name="Nielsen S.C."/>
            <person name="Stringham S.A."/>
            <person name="Hu H."/>
            <person name="Willerslev E."/>
            <person name="Gilbert M.T."/>
            <person name="Yandell M."/>
            <person name="Zhang G."/>
            <person name="Wang J."/>
        </authorList>
    </citation>
    <scope>NUCLEOTIDE SEQUENCE [LARGE SCALE GENOMIC DNA]</scope>
    <source>
        <tissue evidence="2">Blood</tissue>
    </source>
</reference>
<dbReference type="GO" id="GO:1990430">
    <property type="term" value="F:extracellular matrix protein binding"/>
    <property type="evidence" value="ECO:0007669"/>
    <property type="project" value="TreeGrafter"/>
</dbReference>
<dbReference type="STRING" id="8932.A0A2I0MGY6"/>
<organism evidence="2 3">
    <name type="scientific">Columba livia</name>
    <name type="common">Rock dove</name>
    <dbReference type="NCBI Taxonomy" id="8932"/>
    <lineage>
        <taxon>Eukaryota</taxon>
        <taxon>Metazoa</taxon>
        <taxon>Chordata</taxon>
        <taxon>Craniata</taxon>
        <taxon>Vertebrata</taxon>
        <taxon>Euteleostomi</taxon>
        <taxon>Archelosauria</taxon>
        <taxon>Archosauria</taxon>
        <taxon>Dinosauria</taxon>
        <taxon>Saurischia</taxon>
        <taxon>Theropoda</taxon>
        <taxon>Coelurosauria</taxon>
        <taxon>Aves</taxon>
        <taxon>Neognathae</taxon>
        <taxon>Neoaves</taxon>
        <taxon>Columbimorphae</taxon>
        <taxon>Columbiformes</taxon>
        <taxon>Columbidae</taxon>
        <taxon>Columba</taxon>
    </lineage>
</organism>
<dbReference type="EMBL" id="AKCR02000013">
    <property type="protein sequence ID" value="PKK28944.1"/>
    <property type="molecule type" value="Genomic_DNA"/>
</dbReference>
<protein>
    <submittedName>
        <fullName evidence="2">Ovocleidin-116</fullName>
    </submittedName>
</protein>
<gene>
    <name evidence="2" type="ORF">A306_00006946</name>
</gene>
<feature type="compositionally biased region" description="Low complexity" evidence="1">
    <location>
        <begin position="554"/>
        <end position="568"/>
    </location>
</feature>
<name>A0A2I0MGY6_COLLI</name>
<dbReference type="AlphaFoldDB" id="A0A2I0MGY6"/>
<feature type="compositionally biased region" description="Basic residues" evidence="1">
    <location>
        <begin position="886"/>
        <end position="895"/>
    </location>
</feature>
<evidence type="ECO:0000313" key="3">
    <source>
        <dbReference type="Proteomes" id="UP000053872"/>
    </source>
</evidence>
<keyword evidence="3" id="KW-1185">Reference proteome</keyword>
<evidence type="ECO:0000256" key="1">
    <source>
        <dbReference type="SAM" id="MobiDB-lite"/>
    </source>
</evidence>
<feature type="region of interest" description="Disordered" evidence="1">
    <location>
        <begin position="395"/>
        <end position="895"/>
    </location>
</feature>
<feature type="compositionally biased region" description="Basic and acidic residues" evidence="1">
    <location>
        <begin position="675"/>
        <end position="685"/>
    </location>
</feature>
<feature type="compositionally biased region" description="Basic and acidic residues" evidence="1">
    <location>
        <begin position="757"/>
        <end position="775"/>
    </location>
</feature>
<feature type="compositionally biased region" description="Gly residues" evidence="1">
    <location>
        <begin position="569"/>
        <end position="584"/>
    </location>
</feature>
<dbReference type="Proteomes" id="UP000053872">
    <property type="component" value="Unassembled WGS sequence"/>
</dbReference>
<feature type="compositionally biased region" description="Low complexity" evidence="1">
    <location>
        <begin position="847"/>
        <end position="870"/>
    </location>
</feature>
<feature type="compositionally biased region" description="Basic and acidic residues" evidence="1">
    <location>
        <begin position="813"/>
        <end position="830"/>
    </location>
</feature>
<feature type="region of interest" description="Disordered" evidence="1">
    <location>
        <begin position="265"/>
        <end position="323"/>
    </location>
</feature>
<proteinExistence type="predicted"/>
<evidence type="ECO:0000313" key="2">
    <source>
        <dbReference type="EMBL" id="PKK28944.1"/>
    </source>
</evidence>
<feature type="compositionally biased region" description="Basic and acidic residues" evidence="1">
    <location>
        <begin position="156"/>
        <end position="166"/>
    </location>
</feature>
<comment type="caution">
    <text evidence="2">The sequence shown here is derived from an EMBL/GenBank/DDBJ whole genome shotgun (WGS) entry which is preliminary data.</text>
</comment>
<dbReference type="PANTHER" id="PTHR16510:SF4">
    <property type="entry name" value="MATRIX EXTRACELLULAR PHOSPHOGLYCOPROTEIN"/>
    <property type="match status" value="1"/>
</dbReference>
<dbReference type="GO" id="GO:0031214">
    <property type="term" value="P:biomineral tissue development"/>
    <property type="evidence" value="ECO:0007669"/>
    <property type="project" value="InterPro"/>
</dbReference>
<dbReference type="PANTHER" id="PTHR16510">
    <property type="entry name" value="EXTRACELLULAR MATRIX PHOSPHOGLYCOPROTEIN WITH ASARM MOTIF"/>
    <property type="match status" value="1"/>
</dbReference>
<feature type="region of interest" description="Disordered" evidence="1">
    <location>
        <begin position="140"/>
        <end position="232"/>
    </location>
</feature>
<dbReference type="InParanoid" id="A0A2I0MGY6"/>
<feature type="compositionally biased region" description="Basic and acidic residues" evidence="1">
    <location>
        <begin position="499"/>
        <end position="511"/>
    </location>
</feature>
<dbReference type="GO" id="GO:0031012">
    <property type="term" value="C:extracellular matrix"/>
    <property type="evidence" value="ECO:0007669"/>
    <property type="project" value="TreeGrafter"/>
</dbReference>
<dbReference type="InterPro" id="IPR009837">
    <property type="entry name" value="MEPE"/>
</dbReference>
<feature type="compositionally biased region" description="Basic and acidic residues" evidence="1">
    <location>
        <begin position="526"/>
        <end position="539"/>
    </location>
</feature>
<accession>A0A2I0MGY6</accession>